<evidence type="ECO:0000256" key="1">
    <source>
        <dbReference type="SAM" id="MobiDB-lite"/>
    </source>
</evidence>
<dbReference type="Proteomes" id="UP000006352">
    <property type="component" value="Unassembled WGS sequence"/>
</dbReference>
<dbReference type="GeneID" id="24093428"/>
<organism evidence="3 4">
    <name type="scientific">Fibroporia radiculosa</name>
    <dbReference type="NCBI Taxonomy" id="599839"/>
    <lineage>
        <taxon>Eukaryota</taxon>
        <taxon>Fungi</taxon>
        <taxon>Dikarya</taxon>
        <taxon>Basidiomycota</taxon>
        <taxon>Agaricomycotina</taxon>
        <taxon>Agaricomycetes</taxon>
        <taxon>Polyporales</taxon>
        <taxon>Fibroporiaceae</taxon>
        <taxon>Fibroporia</taxon>
    </lineage>
</organism>
<feature type="compositionally biased region" description="Polar residues" evidence="1">
    <location>
        <begin position="38"/>
        <end position="50"/>
    </location>
</feature>
<proteinExistence type="predicted"/>
<dbReference type="AlphaFoldDB" id="J4HRR1"/>
<dbReference type="InParanoid" id="J4HRR1"/>
<evidence type="ECO:0000259" key="2">
    <source>
        <dbReference type="Pfam" id="PF17667"/>
    </source>
</evidence>
<name>J4HRR1_9APHY</name>
<dbReference type="InterPro" id="IPR040976">
    <property type="entry name" value="Pkinase_fungal"/>
</dbReference>
<keyword evidence="4" id="KW-1185">Reference proteome</keyword>
<dbReference type="EMBL" id="HE796887">
    <property type="protein sequence ID" value="CCL98517.1"/>
    <property type="molecule type" value="Genomic_DNA"/>
</dbReference>
<feature type="region of interest" description="Disordered" evidence="1">
    <location>
        <begin position="25"/>
        <end position="93"/>
    </location>
</feature>
<dbReference type="Pfam" id="PF17667">
    <property type="entry name" value="Pkinase_fungal"/>
    <property type="match status" value="1"/>
</dbReference>
<gene>
    <name evidence="3" type="ORF">FIBRA_00516</name>
</gene>
<dbReference type="OrthoDB" id="2799233at2759"/>
<dbReference type="RefSeq" id="XP_012177800.1">
    <property type="nucleotide sequence ID" value="XM_012322410.1"/>
</dbReference>
<protein>
    <recommendedName>
        <fullName evidence="2">Fungal-type protein kinase domain-containing protein</fullName>
    </recommendedName>
</protein>
<sequence length="269" mass="31042">MFYREGSRIIGVLCDWDLAKRDIEQGNLDDNDDDILTGISTSHSSMVSDTPRSHAPIPEEEKMRQNDAGDVTPQEDGKKARGVGGQDTTQGQIRQPTRYRTGTGQFMAHELLASERPPYHRYAHDLESFFFVLVYVCVVFNPTAHKFGHPKAWEHPDLMVIGENNLRFLTHYDTYEKTIATTHPDYKGLVDSWVRHFRGGMFFDVGQRNVKIRWLRNQRHQQVLNALDLKRPVKVDSLTTEIAAVLRSRRELVTYEKFMDLLNETSDYA</sequence>
<dbReference type="PANTHER" id="PTHR38248:SF2">
    <property type="entry name" value="FUNK1 11"/>
    <property type="match status" value="1"/>
</dbReference>
<dbReference type="PANTHER" id="PTHR38248">
    <property type="entry name" value="FUNK1 6"/>
    <property type="match status" value="1"/>
</dbReference>
<evidence type="ECO:0000313" key="3">
    <source>
        <dbReference type="EMBL" id="CCL98517.1"/>
    </source>
</evidence>
<feature type="compositionally biased region" description="Basic and acidic residues" evidence="1">
    <location>
        <begin position="57"/>
        <end position="67"/>
    </location>
</feature>
<reference evidence="3 4" key="1">
    <citation type="journal article" date="2012" name="Appl. Environ. Microbiol.">
        <title>Short-read sequencing for genomic analysis of the brown rot fungus Fibroporia radiculosa.</title>
        <authorList>
            <person name="Tang J.D."/>
            <person name="Perkins A.D."/>
            <person name="Sonstegard T.S."/>
            <person name="Schroeder S.G."/>
            <person name="Burgess S.C."/>
            <person name="Diehl S.V."/>
        </authorList>
    </citation>
    <scope>NUCLEOTIDE SEQUENCE [LARGE SCALE GENOMIC DNA]</scope>
    <source>
        <strain evidence="3 4">TFFH 294</strain>
    </source>
</reference>
<feature type="domain" description="Fungal-type protein kinase" evidence="2">
    <location>
        <begin position="95"/>
        <end position="137"/>
    </location>
</feature>
<accession>J4HRR1</accession>
<evidence type="ECO:0000313" key="4">
    <source>
        <dbReference type="Proteomes" id="UP000006352"/>
    </source>
</evidence>
<dbReference type="STRING" id="599839.J4HRR1"/>
<dbReference type="HOGENOM" id="CLU_080066_0_0_1"/>